<protein>
    <submittedName>
        <fullName evidence="4">Uncharacterized protein</fullName>
    </submittedName>
</protein>
<proteinExistence type="predicted"/>
<evidence type="ECO:0000313" key="4">
    <source>
        <dbReference type="EMBL" id="CAD2191965.1"/>
    </source>
</evidence>
<dbReference type="AlphaFoldDB" id="A0A6V7WY61"/>
<dbReference type="EMBL" id="CAJEWN010000912">
    <property type="protein sequence ID" value="CAD2191965.1"/>
    <property type="molecule type" value="Genomic_DNA"/>
</dbReference>
<accession>A0A6V7WY61</accession>
<dbReference type="EMBL" id="CAJEWN010001092">
    <property type="protein sequence ID" value="CAD2194195.1"/>
    <property type="molecule type" value="Genomic_DNA"/>
</dbReference>
<keyword evidence="2" id="KW-0812">Transmembrane</keyword>
<gene>
    <name evidence="3" type="ORF">MENT_LOCUS38345</name>
    <name evidence="4" type="ORF">MENT_LOCUS44826</name>
    <name evidence="5" type="ORF">MENT_LOCUS47188</name>
</gene>
<comment type="caution">
    <text evidence="4">The sequence shown here is derived from an EMBL/GenBank/DDBJ whole genome shotgun (WGS) entry which is preliminary data.</text>
</comment>
<evidence type="ECO:0000313" key="3">
    <source>
        <dbReference type="EMBL" id="CAD2185890.1"/>
    </source>
</evidence>
<sequence length="57" mass="6435">MPSWNEILSVLVLVGIGYMIGYFELLKIDVIKKKHPKESSHRSKKKAGKGKGVDSRH</sequence>
<reference evidence="4 6" key="1">
    <citation type="submission" date="2020-08" db="EMBL/GenBank/DDBJ databases">
        <authorList>
            <person name="Koutsovoulos G."/>
            <person name="Danchin GJ E."/>
        </authorList>
    </citation>
    <scope>NUCLEOTIDE SEQUENCE [LARGE SCALE GENOMIC DNA]</scope>
</reference>
<name>A0A6V7WY61_MELEN</name>
<dbReference type="Proteomes" id="UP000580250">
    <property type="component" value="Unassembled WGS sequence"/>
</dbReference>
<evidence type="ECO:0000256" key="1">
    <source>
        <dbReference type="SAM" id="MobiDB-lite"/>
    </source>
</evidence>
<evidence type="ECO:0000313" key="6">
    <source>
        <dbReference type="Proteomes" id="UP000580250"/>
    </source>
</evidence>
<organism evidence="4 6">
    <name type="scientific">Meloidogyne enterolobii</name>
    <name type="common">Root-knot nematode worm</name>
    <name type="synonym">Meloidogyne mayaguensis</name>
    <dbReference type="NCBI Taxonomy" id="390850"/>
    <lineage>
        <taxon>Eukaryota</taxon>
        <taxon>Metazoa</taxon>
        <taxon>Ecdysozoa</taxon>
        <taxon>Nematoda</taxon>
        <taxon>Chromadorea</taxon>
        <taxon>Rhabditida</taxon>
        <taxon>Tylenchina</taxon>
        <taxon>Tylenchomorpha</taxon>
        <taxon>Tylenchoidea</taxon>
        <taxon>Meloidogynidae</taxon>
        <taxon>Meloidogyninae</taxon>
        <taxon>Meloidogyne</taxon>
    </lineage>
</organism>
<dbReference type="EMBL" id="CAJEWN010000564">
    <property type="protein sequence ID" value="CAD2185890.1"/>
    <property type="molecule type" value="Genomic_DNA"/>
</dbReference>
<feature type="region of interest" description="Disordered" evidence="1">
    <location>
        <begin position="34"/>
        <end position="57"/>
    </location>
</feature>
<feature type="transmembrane region" description="Helical" evidence="2">
    <location>
        <begin position="6"/>
        <end position="25"/>
    </location>
</feature>
<keyword evidence="2" id="KW-0472">Membrane</keyword>
<keyword evidence="2" id="KW-1133">Transmembrane helix</keyword>
<evidence type="ECO:0000313" key="5">
    <source>
        <dbReference type="EMBL" id="CAD2194195.1"/>
    </source>
</evidence>
<evidence type="ECO:0000256" key="2">
    <source>
        <dbReference type="SAM" id="Phobius"/>
    </source>
</evidence>